<reference evidence="2 3" key="2">
    <citation type="journal article" date="2023" name="Mol. Biol. Evol.">
        <title>Genomics of Secondarily Temperate Adaptation in the Only Non-Antarctic Icefish.</title>
        <authorList>
            <person name="Rivera-Colon A.G."/>
            <person name="Rayamajhi N."/>
            <person name="Minhas B.F."/>
            <person name="Madrigal G."/>
            <person name="Bilyk K.T."/>
            <person name="Yoon V."/>
            <person name="Hune M."/>
            <person name="Gregory S."/>
            <person name="Cheng C.H.C."/>
            <person name="Catchen J.M."/>
        </authorList>
    </citation>
    <scope>NUCLEOTIDE SEQUENCE [LARGE SCALE GENOMIC DNA]</scope>
    <source>
        <strain evidence="2">JMC-PN-2008</strain>
    </source>
</reference>
<evidence type="ECO:0000256" key="1">
    <source>
        <dbReference type="SAM" id="MobiDB-lite"/>
    </source>
</evidence>
<protein>
    <recommendedName>
        <fullName evidence="4">LINE-1 type transposase domain-containing 1</fullName>
    </recommendedName>
</protein>
<accession>A0AAN8A9M3</accession>
<keyword evidence="3" id="KW-1185">Reference proteome</keyword>
<dbReference type="EMBL" id="JAUZQC010000018">
    <property type="protein sequence ID" value="KAK5854696.1"/>
    <property type="molecule type" value="Genomic_DNA"/>
</dbReference>
<name>A0AAN8A9M3_ELEMC</name>
<dbReference type="InterPro" id="IPR004244">
    <property type="entry name" value="Transposase_22"/>
</dbReference>
<feature type="region of interest" description="Disordered" evidence="1">
    <location>
        <begin position="1"/>
        <end position="27"/>
    </location>
</feature>
<comment type="caution">
    <text evidence="2">The sequence shown here is derived from an EMBL/GenBank/DDBJ whole genome shotgun (WGS) entry which is preliminary data.</text>
</comment>
<dbReference type="AlphaFoldDB" id="A0AAN8A9M3"/>
<dbReference type="Proteomes" id="UP001346869">
    <property type="component" value="Unassembled WGS sequence"/>
</dbReference>
<reference evidence="2 3" key="1">
    <citation type="journal article" date="2023" name="Genes (Basel)">
        <title>Chromosome-Level Genome Assembly and Circadian Gene Repertoire of the Patagonia Blennie Eleginops maclovinus-The Closest Ancestral Proxy of Antarctic Cryonotothenioids.</title>
        <authorList>
            <person name="Cheng C.C."/>
            <person name="Rivera-Colon A.G."/>
            <person name="Minhas B.F."/>
            <person name="Wilson L."/>
            <person name="Rayamajhi N."/>
            <person name="Vargas-Chacoff L."/>
            <person name="Catchen J.M."/>
        </authorList>
    </citation>
    <scope>NUCLEOTIDE SEQUENCE [LARGE SCALE GENOMIC DNA]</scope>
    <source>
        <strain evidence="2">JMC-PN-2008</strain>
    </source>
</reference>
<gene>
    <name evidence="2" type="ORF">PBY51_004868</name>
</gene>
<feature type="region of interest" description="Disordered" evidence="1">
    <location>
        <begin position="301"/>
        <end position="406"/>
    </location>
</feature>
<evidence type="ECO:0008006" key="4">
    <source>
        <dbReference type="Google" id="ProtNLM"/>
    </source>
</evidence>
<feature type="compositionally biased region" description="Polar residues" evidence="1">
    <location>
        <begin position="309"/>
        <end position="322"/>
    </location>
</feature>
<evidence type="ECO:0000313" key="3">
    <source>
        <dbReference type="Proteomes" id="UP001346869"/>
    </source>
</evidence>
<proteinExistence type="predicted"/>
<sequence>MTTHTPTKTSVKRGLDMSPAKKKPKEVTSICKDDLDAAILSGVSKALKEQQRHFDASVAHAVKEALEGTLIPQLTILQEEIFTANEAIRKVVSDVKHQASEVQKTHATVQSLHATVRSNKHDVNDVLTKLATLQDKLIEMEDRSRRNNLRLVNLPESVGGSNLKAFLVANLPKWIPSLAGQRIEIDRCHRIYGGSTHPRGENQKPRTVIFRLLRDADRQDILQGARRVKPKHDNAALFFFPDYSPQTSAKRREFTPVIDKLNDRGIRSFLQYPATLKVEHGGAQLYFSSPVEVERFLTSQGTHELGEQPTRSPQAQRQNRNGEQPQRPPPSQRQNRNREQPRSPPSQRQNRNGEQSPRSPPSQRQNREGEQLPRSTQAPPENCNASPAENRASPPADATLMEVAND</sequence>
<dbReference type="PANTHER" id="PTHR11505">
    <property type="entry name" value="L1 TRANSPOSABLE ELEMENT-RELATED"/>
    <property type="match status" value="1"/>
</dbReference>
<evidence type="ECO:0000313" key="2">
    <source>
        <dbReference type="EMBL" id="KAK5854696.1"/>
    </source>
</evidence>
<organism evidence="2 3">
    <name type="scientific">Eleginops maclovinus</name>
    <name type="common">Patagonian blennie</name>
    <name type="synonym">Eleginus maclovinus</name>
    <dbReference type="NCBI Taxonomy" id="56733"/>
    <lineage>
        <taxon>Eukaryota</taxon>
        <taxon>Metazoa</taxon>
        <taxon>Chordata</taxon>
        <taxon>Craniata</taxon>
        <taxon>Vertebrata</taxon>
        <taxon>Euteleostomi</taxon>
        <taxon>Actinopterygii</taxon>
        <taxon>Neopterygii</taxon>
        <taxon>Teleostei</taxon>
        <taxon>Neoteleostei</taxon>
        <taxon>Acanthomorphata</taxon>
        <taxon>Eupercaria</taxon>
        <taxon>Perciformes</taxon>
        <taxon>Notothenioidei</taxon>
        <taxon>Eleginopidae</taxon>
        <taxon>Eleginops</taxon>
    </lineage>
</organism>
<feature type="compositionally biased region" description="Polar residues" evidence="1">
    <location>
        <begin position="373"/>
        <end position="387"/>
    </location>
</feature>
<dbReference type="InterPro" id="IPR042566">
    <property type="entry name" value="L1_C"/>
</dbReference>
<dbReference type="Gene3D" id="3.30.250.20">
    <property type="entry name" value="L1 transposable element, C-terminal domain"/>
    <property type="match status" value="1"/>
</dbReference>
<feature type="compositionally biased region" description="Polar residues" evidence="1">
    <location>
        <begin position="353"/>
        <end position="364"/>
    </location>
</feature>